<reference evidence="4 5" key="1">
    <citation type="submission" date="2023-05" db="EMBL/GenBank/DDBJ databases">
        <title>B98-5 Cell Line De Novo Hybrid Assembly: An Optical Mapping Approach.</title>
        <authorList>
            <person name="Kananen K."/>
            <person name="Auerbach J.A."/>
            <person name="Kautto E."/>
            <person name="Blachly J.S."/>
        </authorList>
    </citation>
    <scope>NUCLEOTIDE SEQUENCE [LARGE SCALE GENOMIC DNA]</scope>
    <source>
        <strain evidence="4">B95-8</strain>
        <tissue evidence="4">Cell line</tissue>
    </source>
</reference>
<comment type="caution">
    <text evidence="4">The sequence shown here is derived from an EMBL/GenBank/DDBJ whole genome shotgun (WGS) entry which is preliminary data.</text>
</comment>
<dbReference type="Pfam" id="PF00076">
    <property type="entry name" value="RRM_1"/>
    <property type="match status" value="1"/>
</dbReference>
<evidence type="ECO:0000259" key="3">
    <source>
        <dbReference type="PROSITE" id="PS50102"/>
    </source>
</evidence>
<organism evidence="4 5">
    <name type="scientific">Saguinus oedipus</name>
    <name type="common">Cotton-top tamarin</name>
    <name type="synonym">Oedipomidas oedipus</name>
    <dbReference type="NCBI Taxonomy" id="9490"/>
    <lineage>
        <taxon>Eukaryota</taxon>
        <taxon>Metazoa</taxon>
        <taxon>Chordata</taxon>
        <taxon>Craniata</taxon>
        <taxon>Vertebrata</taxon>
        <taxon>Euteleostomi</taxon>
        <taxon>Mammalia</taxon>
        <taxon>Eutheria</taxon>
        <taxon>Euarchontoglires</taxon>
        <taxon>Primates</taxon>
        <taxon>Haplorrhini</taxon>
        <taxon>Platyrrhini</taxon>
        <taxon>Cebidae</taxon>
        <taxon>Callitrichinae</taxon>
        <taxon>Saguinus</taxon>
    </lineage>
</organism>
<dbReference type="InterPro" id="IPR035979">
    <property type="entry name" value="RBD_domain_sf"/>
</dbReference>
<dbReference type="PROSITE" id="PS50102">
    <property type="entry name" value="RRM"/>
    <property type="match status" value="1"/>
</dbReference>
<dbReference type="InterPro" id="IPR012677">
    <property type="entry name" value="Nucleotide-bd_a/b_plait_sf"/>
</dbReference>
<evidence type="ECO:0000313" key="4">
    <source>
        <dbReference type="EMBL" id="KAK2112530.1"/>
    </source>
</evidence>
<keyword evidence="5" id="KW-1185">Reference proteome</keyword>
<sequence length="67" mass="7694">MTKSESPEGPKQLRKLFIGRLSIETSMESLRSHSEQWGRLRDCVVMTDPNTERFRGSGFVTYATVEE</sequence>
<evidence type="ECO:0000313" key="5">
    <source>
        <dbReference type="Proteomes" id="UP001266305"/>
    </source>
</evidence>
<evidence type="ECO:0000256" key="1">
    <source>
        <dbReference type="ARBA" id="ARBA00022884"/>
    </source>
</evidence>
<dbReference type="PANTHER" id="PTHR48026:SF2">
    <property type="entry name" value="HETEROGENEOUS NUCLEAR RIBONUCLEOPROTEIN A1-RELATED"/>
    <property type="match status" value="1"/>
</dbReference>
<feature type="non-terminal residue" evidence="4">
    <location>
        <position position="67"/>
    </location>
</feature>
<proteinExistence type="predicted"/>
<evidence type="ECO:0000256" key="2">
    <source>
        <dbReference type="PROSITE-ProRule" id="PRU00176"/>
    </source>
</evidence>
<dbReference type="EMBL" id="JASSZA010000005">
    <property type="protein sequence ID" value="KAK2112530.1"/>
    <property type="molecule type" value="Genomic_DNA"/>
</dbReference>
<dbReference type="InterPro" id="IPR000504">
    <property type="entry name" value="RRM_dom"/>
</dbReference>
<protein>
    <submittedName>
        <fullName evidence="4">Heteroproteinous nuclear ribonucleoprotein A1</fullName>
    </submittedName>
</protein>
<accession>A0ABQ9VTR8</accession>
<dbReference type="GO" id="GO:1990904">
    <property type="term" value="C:ribonucleoprotein complex"/>
    <property type="evidence" value="ECO:0007669"/>
    <property type="project" value="UniProtKB-KW"/>
</dbReference>
<feature type="domain" description="RRM" evidence="3">
    <location>
        <begin position="14"/>
        <end position="67"/>
    </location>
</feature>
<gene>
    <name evidence="4" type="primary">HNRNPA1_38</name>
    <name evidence="4" type="ORF">P7K49_012277</name>
</gene>
<dbReference type="Proteomes" id="UP001266305">
    <property type="component" value="Unassembled WGS sequence"/>
</dbReference>
<keyword evidence="4" id="KW-0687">Ribonucleoprotein</keyword>
<dbReference type="PANTHER" id="PTHR48026">
    <property type="entry name" value="HOMOLOGOUS TO DROSOPHILA SQD (SQUID) PROTEIN"/>
    <property type="match status" value="1"/>
</dbReference>
<keyword evidence="1 2" id="KW-0694">RNA-binding</keyword>
<dbReference type="SUPFAM" id="SSF54928">
    <property type="entry name" value="RNA-binding domain, RBD"/>
    <property type="match status" value="1"/>
</dbReference>
<dbReference type="Gene3D" id="3.30.70.330">
    <property type="match status" value="1"/>
</dbReference>
<name>A0ABQ9VTR8_SAGOE</name>